<evidence type="ECO:0000313" key="2">
    <source>
        <dbReference type="EMBL" id="CAF3657263.1"/>
    </source>
</evidence>
<dbReference type="AlphaFoldDB" id="A0A818RRB5"/>
<accession>A0A818RRB5</accession>
<dbReference type="PANTHER" id="PTHR46270">
    <property type="entry name" value="ARMADILLO-TYPE FOLD-RELATED"/>
    <property type="match status" value="1"/>
</dbReference>
<evidence type="ECO:0000313" key="3">
    <source>
        <dbReference type="Proteomes" id="UP000663836"/>
    </source>
</evidence>
<dbReference type="Pfam" id="PF13676">
    <property type="entry name" value="TIR_2"/>
    <property type="match status" value="1"/>
</dbReference>
<feature type="domain" description="TIR" evidence="1">
    <location>
        <begin position="446"/>
        <end position="553"/>
    </location>
</feature>
<dbReference type="Gene3D" id="3.40.50.10140">
    <property type="entry name" value="Toll/interleukin-1 receptor homology (TIR) domain"/>
    <property type="match status" value="1"/>
</dbReference>
<dbReference type="Proteomes" id="UP000663836">
    <property type="component" value="Unassembled WGS sequence"/>
</dbReference>
<reference evidence="2" key="1">
    <citation type="submission" date="2021-02" db="EMBL/GenBank/DDBJ databases">
        <authorList>
            <person name="Nowell W R."/>
        </authorList>
    </citation>
    <scope>NUCLEOTIDE SEQUENCE</scope>
</reference>
<dbReference type="EMBL" id="CAJOBD010000378">
    <property type="protein sequence ID" value="CAF3657263.1"/>
    <property type="molecule type" value="Genomic_DNA"/>
</dbReference>
<proteinExistence type="predicted"/>
<dbReference type="PANTHER" id="PTHR46270:SF2">
    <property type="entry name" value="TIR DOMAIN-CONTAINING PROTEIN"/>
    <property type="match status" value="1"/>
</dbReference>
<dbReference type="InterPro" id="IPR000157">
    <property type="entry name" value="TIR_dom"/>
</dbReference>
<dbReference type="SUPFAM" id="SSF52200">
    <property type="entry name" value="Toll/Interleukin receptor TIR domain"/>
    <property type="match status" value="1"/>
</dbReference>
<sequence length="674" mass="79954">MILKNYIKLLDIDQFVDGIQHHDSKENNNLLRKFFDIKRHYDLQKLIEQMTIKTRREIFFSLLDELNSSTRLILYLQNNMSNDNDIDQILINSCSFILYVILKILNDLRVKVTDNDLEKYQNTILTLFITFINEYFIKKKHLRVNEKYHGTLIKEILHFICNITDKTLTIPIFININCPQTCLQWLSLSYLNGYEYKCIIGILNNIARHDEGVIVLSKSDCVKIVRQFKNEVLNINIDFIINKDMRSAVSLLLDLILALVVDPDELHAEEINSGTINQVLSTTKIILKSTGFRYEGCHISELFIALMKLCTNDNIIDYILQQNQYQTIFLATLKTFLSDIENEKLNDDNFDMNVLTIMALANIIWSISFHDRYKNELIQNINTLKKLEVFRETDTINYVLPRIYIPHQMLSLRRTIDGIWQNLFPSLPTKLENKSISNRKIICSLMISYSHVNIDFCRQLYDVLSTIPQLSINVDINTGKYLWKEISQTIEQSDVVLFLLSKDFFYNKSCRQELIYVTDILKKLFLPIFIDHDFKPTGWLHKRIARLKCIRFGEINFMNTCEELLSMINEHLYMNISLVRNSLDIKQWNDQEVKQWFTKNHILPELYEFYQFRNGNELLLYGQAILAFPWINEYERIKLRFEEKFQQQKQNLSQDQFLQLINALERLQKQTYFN</sequence>
<comment type="caution">
    <text evidence="2">The sequence shown here is derived from an EMBL/GenBank/DDBJ whole genome shotgun (WGS) entry which is preliminary data.</text>
</comment>
<dbReference type="InterPro" id="IPR035897">
    <property type="entry name" value="Toll_tir_struct_dom_sf"/>
</dbReference>
<dbReference type="GO" id="GO:0007165">
    <property type="term" value="P:signal transduction"/>
    <property type="evidence" value="ECO:0007669"/>
    <property type="project" value="InterPro"/>
</dbReference>
<gene>
    <name evidence="2" type="ORF">JBS370_LOCUS6697</name>
</gene>
<name>A0A818RRB5_9BILA</name>
<protein>
    <recommendedName>
        <fullName evidence="1">TIR domain-containing protein</fullName>
    </recommendedName>
</protein>
<evidence type="ECO:0000259" key="1">
    <source>
        <dbReference type="Pfam" id="PF13676"/>
    </source>
</evidence>
<organism evidence="2 3">
    <name type="scientific">Rotaria sordida</name>
    <dbReference type="NCBI Taxonomy" id="392033"/>
    <lineage>
        <taxon>Eukaryota</taxon>
        <taxon>Metazoa</taxon>
        <taxon>Spiralia</taxon>
        <taxon>Gnathifera</taxon>
        <taxon>Rotifera</taxon>
        <taxon>Eurotatoria</taxon>
        <taxon>Bdelloidea</taxon>
        <taxon>Philodinida</taxon>
        <taxon>Philodinidae</taxon>
        <taxon>Rotaria</taxon>
    </lineage>
</organism>